<sequence length="528" mass="60281">MKHIDVMNFISKICSWSKDSPGFVLLISILVILGSVTFIPKCGRRSAFDALPIVNKPKFGPIFSIIARWRFIHQSKKILEEGQKCYSNRPFRIWTDWGEVLMLTPDYAHEIRNDPHLSFSGAVKIDGHADIPGFETVKLISHPDNLIQLVARKQLTRHLAAVIQPLSSVTEEALIKNLGKSQEWSEIYLKYAVLDIIARLSSRIYFGELLYQNEEWLSIVKNYATHFFTASSDLRKVPWAFRSLVHWFVPSCRALRLERYNARRVLEPVISQRRQLKEAAKTAGGTPLHFEDAIEWAEVEARVKGTKYDPVIFQLTLSLLAIHTTYDLLEMCMIDLAKRPDCIEDLRKEVITVLRKDGWTKNALYNMKLLDSAIKESQRLKPGSITSMRRYATSDVQLRDGVVLKKGNRLNVLTLHRSPDLFPSPDTYDPYRFYNIRGQPGKENWAQLVSTSVEHMGFGHGEHSCPGRFFAANEIKVALAHILVKYDWKLSDEAGGCTEVKGMVEKAGSKVKILVRQRQDVESVLDEA</sequence>
<comment type="cofactor">
    <cofactor evidence="1 9">
        <name>heme</name>
        <dbReference type="ChEBI" id="CHEBI:30413"/>
    </cofactor>
</comment>
<evidence type="ECO:0000256" key="6">
    <source>
        <dbReference type="ARBA" id="ARBA00023002"/>
    </source>
</evidence>
<feature type="binding site" description="axial binding residue" evidence="9">
    <location>
        <position position="465"/>
    </location>
    <ligand>
        <name>heme</name>
        <dbReference type="ChEBI" id="CHEBI:30413"/>
    </ligand>
    <ligandPart>
        <name>Fe</name>
        <dbReference type="ChEBI" id="CHEBI:18248"/>
    </ligandPart>
</feature>
<feature type="transmembrane region" description="Helical" evidence="11">
    <location>
        <begin position="21"/>
        <end position="39"/>
    </location>
</feature>
<dbReference type="GO" id="GO:0005506">
    <property type="term" value="F:iron ion binding"/>
    <property type="evidence" value="ECO:0007669"/>
    <property type="project" value="InterPro"/>
</dbReference>
<protein>
    <submittedName>
        <fullName evidence="12">Cytochrome P450</fullName>
    </submittedName>
</protein>
<keyword evidence="6 10" id="KW-0560">Oxidoreductase</keyword>
<dbReference type="CDD" id="cd11041">
    <property type="entry name" value="CYP503A1-like"/>
    <property type="match status" value="1"/>
</dbReference>
<evidence type="ECO:0000256" key="2">
    <source>
        <dbReference type="ARBA" id="ARBA00004685"/>
    </source>
</evidence>
<evidence type="ECO:0000256" key="9">
    <source>
        <dbReference type="PIRSR" id="PIRSR602403-1"/>
    </source>
</evidence>
<dbReference type="GO" id="GO:0004497">
    <property type="term" value="F:monooxygenase activity"/>
    <property type="evidence" value="ECO:0007669"/>
    <property type="project" value="UniProtKB-KW"/>
</dbReference>
<gene>
    <name evidence="12" type="primary">P450</name>
</gene>
<dbReference type="GO" id="GO:0020037">
    <property type="term" value="F:heme binding"/>
    <property type="evidence" value="ECO:0007669"/>
    <property type="project" value="InterPro"/>
</dbReference>
<evidence type="ECO:0000256" key="4">
    <source>
        <dbReference type="ARBA" id="ARBA00022617"/>
    </source>
</evidence>
<dbReference type="AlphaFoldDB" id="Q08M23"/>
<keyword evidence="11" id="KW-0472">Membrane</keyword>
<evidence type="ECO:0000256" key="1">
    <source>
        <dbReference type="ARBA" id="ARBA00001971"/>
    </source>
</evidence>
<keyword evidence="4 9" id="KW-0349">Heme</keyword>
<evidence type="ECO:0000313" key="12">
    <source>
        <dbReference type="EMBL" id="BAF33070.1"/>
    </source>
</evidence>
<reference evidence="12" key="1">
    <citation type="submission" date="2003-03" db="EMBL/GenBank/DDBJ databases">
        <title>Heterologous expression and functional analysis of gibberellin 20-oxidase from the fungus Phaeosphaeria sp. L487.</title>
        <authorList>
            <person name="Kawaide H."/>
            <person name="Okada K."/>
            <person name="Toyomasu T."/>
            <person name="Kamiya Y."/>
            <person name="Sassa T."/>
        </authorList>
    </citation>
    <scope>NUCLEOTIDE SEQUENCE</scope>
</reference>
<feature type="non-terminal residue" evidence="12">
    <location>
        <position position="1"/>
    </location>
</feature>
<dbReference type="InterPro" id="IPR002403">
    <property type="entry name" value="Cyt_P450_E_grp-IV"/>
</dbReference>
<dbReference type="PANTHER" id="PTHR46206:SF2">
    <property type="entry name" value="CYTOCHROME P450 MONOOXYGENASE AUSG-RELATED"/>
    <property type="match status" value="1"/>
</dbReference>
<dbReference type="InterPro" id="IPR036396">
    <property type="entry name" value="Cyt_P450_sf"/>
</dbReference>
<dbReference type="InterPro" id="IPR017972">
    <property type="entry name" value="Cyt_P450_CS"/>
</dbReference>
<dbReference type="EMBL" id="AB106677">
    <property type="protein sequence ID" value="BAF33070.1"/>
    <property type="molecule type" value="mRNA"/>
</dbReference>
<dbReference type="PANTHER" id="PTHR46206">
    <property type="entry name" value="CYTOCHROME P450"/>
    <property type="match status" value="1"/>
</dbReference>
<keyword evidence="11" id="KW-1133">Transmembrane helix</keyword>
<dbReference type="Pfam" id="PF00067">
    <property type="entry name" value="p450"/>
    <property type="match status" value="1"/>
</dbReference>
<comment type="pathway">
    <text evidence="2">Mycotoxin biosynthesis.</text>
</comment>
<dbReference type="InterPro" id="IPR001128">
    <property type="entry name" value="Cyt_P450"/>
</dbReference>
<proteinExistence type="evidence at transcript level"/>
<evidence type="ECO:0000256" key="3">
    <source>
        <dbReference type="ARBA" id="ARBA00010617"/>
    </source>
</evidence>
<evidence type="ECO:0000256" key="8">
    <source>
        <dbReference type="ARBA" id="ARBA00023033"/>
    </source>
</evidence>
<dbReference type="SUPFAM" id="SSF48264">
    <property type="entry name" value="Cytochrome P450"/>
    <property type="match status" value="1"/>
</dbReference>
<dbReference type="PRINTS" id="PR00465">
    <property type="entry name" value="EP450IV"/>
</dbReference>
<accession>Q08M23</accession>
<keyword evidence="11" id="KW-0812">Transmembrane</keyword>
<keyword evidence="5 9" id="KW-0479">Metal-binding</keyword>
<evidence type="ECO:0000256" key="11">
    <source>
        <dbReference type="SAM" id="Phobius"/>
    </source>
</evidence>
<evidence type="ECO:0000256" key="10">
    <source>
        <dbReference type="RuleBase" id="RU000461"/>
    </source>
</evidence>
<keyword evidence="8 10" id="KW-0503">Monooxygenase</keyword>
<keyword evidence="7 9" id="KW-0408">Iron</keyword>
<name>Q08M23_PHASA</name>
<organism evidence="12">
    <name type="scientific">Phaeosphaeria sp. (strain L487)</name>
    <dbReference type="NCBI Taxonomy" id="65784"/>
    <lineage>
        <taxon>Eukaryota</taxon>
        <taxon>Fungi</taxon>
        <taxon>Dikarya</taxon>
        <taxon>Ascomycota</taxon>
        <taxon>Pezizomycotina</taxon>
        <taxon>Dothideomycetes</taxon>
        <taxon>Pleosporomycetidae</taxon>
        <taxon>Pleosporales</taxon>
        <taxon>Pleosporineae</taxon>
        <taxon>Phaeosphaeriaceae</taxon>
        <taxon>Phaeosphaeria</taxon>
    </lineage>
</organism>
<evidence type="ECO:0000256" key="7">
    <source>
        <dbReference type="ARBA" id="ARBA00023004"/>
    </source>
</evidence>
<dbReference type="GO" id="GO:0016705">
    <property type="term" value="F:oxidoreductase activity, acting on paired donors, with incorporation or reduction of molecular oxygen"/>
    <property type="evidence" value="ECO:0007669"/>
    <property type="project" value="InterPro"/>
</dbReference>
<dbReference type="PROSITE" id="PS00086">
    <property type="entry name" value="CYTOCHROME_P450"/>
    <property type="match status" value="1"/>
</dbReference>
<dbReference type="Gene3D" id="1.10.630.10">
    <property type="entry name" value="Cytochrome P450"/>
    <property type="match status" value="1"/>
</dbReference>
<comment type="similarity">
    <text evidence="3 10">Belongs to the cytochrome P450 family.</text>
</comment>
<evidence type="ECO:0000256" key="5">
    <source>
        <dbReference type="ARBA" id="ARBA00022723"/>
    </source>
</evidence>